<accession>A0A1T5HV16</accession>
<gene>
    <name evidence="2" type="ORF">CZ809_00132</name>
</gene>
<keyword evidence="1" id="KW-0732">Signal</keyword>
<name>A0A1T5HV16_9GAMM</name>
<evidence type="ECO:0000313" key="2">
    <source>
        <dbReference type="EMBL" id="SKC30656.1"/>
    </source>
</evidence>
<dbReference type="Proteomes" id="UP000189966">
    <property type="component" value="Unassembled WGS sequence"/>
</dbReference>
<evidence type="ECO:0000256" key="1">
    <source>
        <dbReference type="SAM" id="SignalP"/>
    </source>
</evidence>
<evidence type="ECO:0008006" key="4">
    <source>
        <dbReference type="Google" id="ProtNLM"/>
    </source>
</evidence>
<feature type="signal peptide" evidence="1">
    <location>
        <begin position="1"/>
        <end position="27"/>
    </location>
</feature>
<evidence type="ECO:0000313" key="3">
    <source>
        <dbReference type="Proteomes" id="UP000189966"/>
    </source>
</evidence>
<dbReference type="AlphaFoldDB" id="A0A1T5HV16"/>
<dbReference type="EMBL" id="FUZI01000001">
    <property type="protein sequence ID" value="SKC30656.1"/>
    <property type="molecule type" value="Genomic_DNA"/>
</dbReference>
<dbReference type="RefSeq" id="WP_080155530.1">
    <property type="nucleotide sequence ID" value="NZ_FUZI01000001.1"/>
</dbReference>
<protein>
    <recommendedName>
        <fullName evidence="4">Capsular polysaccharide synthesis enzyme CpsB</fullName>
    </recommendedName>
</protein>
<proteinExistence type="predicted"/>
<feature type="chain" id="PRO_5010518573" description="Capsular polysaccharide synthesis enzyme CpsB" evidence="1">
    <location>
        <begin position="28"/>
        <end position="435"/>
    </location>
</feature>
<dbReference type="OrthoDB" id="5913083at2"/>
<organism evidence="2 3">
    <name type="scientific">Photobacterium piscicola</name>
    <dbReference type="NCBI Taxonomy" id="1378299"/>
    <lineage>
        <taxon>Bacteria</taxon>
        <taxon>Pseudomonadati</taxon>
        <taxon>Pseudomonadota</taxon>
        <taxon>Gammaproteobacteria</taxon>
        <taxon>Vibrionales</taxon>
        <taxon>Vibrionaceae</taxon>
        <taxon>Photobacterium</taxon>
    </lineage>
</organism>
<sequence>MHLFKTKNVHLLLVGCVCATYSFAASADSTFQDSKHIDPFLGLEFSSSINAGYGFDDNVLHQRDSNIFSSDYYALKPTFSIVGQRNTKNFGFYYLGDYRNYTNNVVKSNSYDDHQLNGEFNWELGIRHHLSVTGSYSKNHEALGTGVTKGFFFDNDTSKSDIATFNAFNITHDIGRTDKKIDTQYTYGAKGAKGNIIVDLSQVRTNYKILNSYQSAFKNYLENENVTENDARLIFRHQYTDRTRFDYTLMYKDFNYLDHERNNNELIGAFSVLSQLTGKSKIEATVSKVQKKMQSTNFSGVNWNVSYKWQPVDYSTVMLKTLSEVKEPDNTGDFVQSFQNSISWKHQFLGHITSLLSYKHTSDKYHIRKRTDRYDDVALSLHYLFRPKIEFIFDYQYTLFHTDNSTDPVFIDGNTYERRLGYEQNQFGLSVKVAI</sequence>
<reference evidence="2 3" key="1">
    <citation type="submission" date="2017-02" db="EMBL/GenBank/DDBJ databases">
        <authorList>
            <person name="Peterson S.W."/>
        </authorList>
    </citation>
    <scope>NUCLEOTIDE SEQUENCE [LARGE SCALE GENOMIC DNA]</scope>
    <source>
        <strain evidence="3">type strain: NCCB 100098</strain>
    </source>
</reference>